<dbReference type="Proteomes" id="UP001064048">
    <property type="component" value="Chromosome 28"/>
</dbReference>
<organism evidence="1 2">
    <name type="scientific">Choristoneura fumiferana</name>
    <name type="common">Spruce budworm moth</name>
    <name type="synonym">Archips fumiferana</name>
    <dbReference type="NCBI Taxonomy" id="7141"/>
    <lineage>
        <taxon>Eukaryota</taxon>
        <taxon>Metazoa</taxon>
        <taxon>Ecdysozoa</taxon>
        <taxon>Arthropoda</taxon>
        <taxon>Hexapoda</taxon>
        <taxon>Insecta</taxon>
        <taxon>Pterygota</taxon>
        <taxon>Neoptera</taxon>
        <taxon>Endopterygota</taxon>
        <taxon>Lepidoptera</taxon>
        <taxon>Glossata</taxon>
        <taxon>Ditrysia</taxon>
        <taxon>Tortricoidea</taxon>
        <taxon>Tortricidae</taxon>
        <taxon>Tortricinae</taxon>
        <taxon>Choristoneura</taxon>
    </lineage>
</organism>
<evidence type="ECO:0000313" key="1">
    <source>
        <dbReference type="EMBL" id="KAI8433237.1"/>
    </source>
</evidence>
<evidence type="ECO:0000313" key="2">
    <source>
        <dbReference type="Proteomes" id="UP001064048"/>
    </source>
</evidence>
<proteinExistence type="predicted"/>
<sequence length="534" mass="58062">MIPQPKSETILHSPVDVATKNFHSQFQQLDPKRYQTFKSYTAIPCCEKGIAVWGKCISSNPKVFDLSRGIERFFKDSDAGLLQFSSLGRLVDHFLESTGDLKRKPFSISDVNSVVQGDLLYQSTVEHLERMGISLDAPKTEEEGEEEEEKPSGTLAAIDVMNRFKLSDYDCIETEVLDNAYSGYPSSDPRAAACLVRVKGSTDALAAAIESNLSPGPDDSFNISPVLVTATKLNPDIGAPETNLEEEDKAGRTLALPAAAAFCAAADAVPPPLMHQDHIDKGPPVQDVTKPTTVSLLVGDYHQLGVWMACGGKVVAFDPAPTLARGLLTSHRIEKEGEEKPEPEPEPVPRESTPVLMVFASPGEFIDKLTLDDAAVGKYMTRLGRATASVRGRLAQNENFFLETARDNQGKVKTRVGRTTASESGRLAQKENFFLETARDNQGKVKTHVVRTTASESGRLAQNDNFFLETARVNQATERKHTETGLGQDAQRSECAAASCRTRTFSSRRYTDTGGIGTVTVTGQGQDVSQTCAE</sequence>
<gene>
    <name evidence="1" type="ORF">MSG28_015313</name>
</gene>
<dbReference type="EMBL" id="CM046128">
    <property type="protein sequence ID" value="KAI8433237.1"/>
    <property type="molecule type" value="Genomic_DNA"/>
</dbReference>
<name>A0ACC0K9S9_CHOFU</name>
<keyword evidence="2" id="KW-1185">Reference proteome</keyword>
<accession>A0ACC0K9S9</accession>
<reference evidence="1 2" key="1">
    <citation type="journal article" date="2022" name="Genome Biol. Evol.">
        <title>The Spruce Budworm Genome: Reconstructing the Evolutionary History of Antifreeze Proteins.</title>
        <authorList>
            <person name="Beliveau C."/>
            <person name="Gagne P."/>
            <person name="Picq S."/>
            <person name="Vernygora O."/>
            <person name="Keeling C.I."/>
            <person name="Pinkney K."/>
            <person name="Doucet D."/>
            <person name="Wen F."/>
            <person name="Johnston J.S."/>
            <person name="Maaroufi H."/>
            <person name="Boyle B."/>
            <person name="Laroche J."/>
            <person name="Dewar K."/>
            <person name="Juretic N."/>
            <person name="Blackburn G."/>
            <person name="Nisole A."/>
            <person name="Brunet B."/>
            <person name="Brandao M."/>
            <person name="Lumley L."/>
            <person name="Duan J."/>
            <person name="Quan G."/>
            <person name="Lucarotti C.J."/>
            <person name="Roe A.D."/>
            <person name="Sperling F.A.H."/>
            <person name="Levesque R.C."/>
            <person name="Cusson M."/>
        </authorList>
    </citation>
    <scope>NUCLEOTIDE SEQUENCE [LARGE SCALE GENOMIC DNA]</scope>
    <source>
        <strain evidence="1">Glfc:IPQL:Cfum</strain>
    </source>
</reference>
<comment type="caution">
    <text evidence="1">The sequence shown here is derived from an EMBL/GenBank/DDBJ whole genome shotgun (WGS) entry which is preliminary data.</text>
</comment>
<protein>
    <submittedName>
        <fullName evidence="1">Uncharacterized protein</fullName>
    </submittedName>
</protein>